<dbReference type="CDD" id="cd18623">
    <property type="entry name" value="GH32_ScrB-like"/>
    <property type="match status" value="1"/>
</dbReference>
<organism evidence="8 9">
    <name type="scientific">Thermophilibacter provencensis</name>
    <dbReference type="NCBI Taxonomy" id="1852386"/>
    <lineage>
        <taxon>Bacteria</taxon>
        <taxon>Bacillati</taxon>
        <taxon>Actinomycetota</taxon>
        <taxon>Coriobacteriia</taxon>
        <taxon>Coriobacteriales</taxon>
        <taxon>Atopobiaceae</taxon>
        <taxon>Thermophilibacter</taxon>
    </lineage>
</organism>
<dbReference type="AlphaFoldDB" id="A0A921GJD1"/>
<dbReference type="InterPro" id="IPR001362">
    <property type="entry name" value="Glyco_hydro_32"/>
</dbReference>
<dbReference type="EC" id="3.2.1.26" evidence="2"/>
<feature type="domain" description="Glycosyl hydrolase family 32 N-terminal" evidence="6">
    <location>
        <begin position="11"/>
        <end position="332"/>
    </location>
</feature>
<dbReference type="InterPro" id="IPR013189">
    <property type="entry name" value="Glyco_hydro_32_C"/>
</dbReference>
<reference evidence="8" key="2">
    <citation type="submission" date="2021-09" db="EMBL/GenBank/DDBJ databases">
        <authorList>
            <person name="Gilroy R."/>
        </authorList>
    </citation>
    <scope>NUCLEOTIDE SEQUENCE</scope>
    <source>
        <strain evidence="8">CHK124-7917</strain>
    </source>
</reference>
<comment type="caution">
    <text evidence="8">The sequence shown here is derived from an EMBL/GenBank/DDBJ whole genome shotgun (WGS) entry which is preliminary data.</text>
</comment>
<evidence type="ECO:0000256" key="2">
    <source>
        <dbReference type="ARBA" id="ARBA00012758"/>
    </source>
</evidence>
<dbReference type="Gene3D" id="2.115.10.20">
    <property type="entry name" value="Glycosyl hydrolase domain, family 43"/>
    <property type="match status" value="1"/>
</dbReference>
<sequence length="477" mass="51361">MSHDLWRMGFHLMPPVGWLNDPNGLCQLGGTYHVFHQYSPDWPMPGAARGWGHLWSHDLVHWQGGGSGFAIAPDTPDEASGAYSGCAVPFEGGVRLYYTGNAKEPGDFDYVRAGRRSAQILIEAEADPAAPGGLALGEKDVLLRNADYPAFCSCHVRDPKVWREGGAWWMLLGARDLDDRGLALVLRSDDGLAWESAGTARPAAPFGYMWECPDRIELGGREWLSFCPQGMQDLPWADGQSDQSGYVPLPEGGRLAAGAEVDPGAFRRWDRGFDFYAPQSFVDESGRTILIGWMGMPEADFAGAPDGMTWCHCLTVPREVTAGADGGLRQWPARELEGLRGARHELAGAAGALELPRHRADVVVEHPHARGELALDGALSIGWGDGAVCLRFADDAVGCGRTERAARCGDVRDLRVLVDSSAVEVYVNEGALVLSTRWFPRSPALSLAASGVDGVTAWEMGDGMSGTYPPAGQDGVM</sequence>
<dbReference type="InterPro" id="IPR013320">
    <property type="entry name" value="ConA-like_dom_sf"/>
</dbReference>
<protein>
    <recommendedName>
        <fullName evidence="2">beta-fructofuranosidase</fullName>
        <ecNumber evidence="2">3.2.1.26</ecNumber>
    </recommendedName>
</protein>
<feature type="domain" description="Glycosyl hydrolase family 32 C-terminal" evidence="7">
    <location>
        <begin position="413"/>
        <end position="450"/>
    </location>
</feature>
<evidence type="ECO:0000313" key="9">
    <source>
        <dbReference type="Proteomes" id="UP000697330"/>
    </source>
</evidence>
<dbReference type="RefSeq" id="WP_274959756.1">
    <property type="nucleotide sequence ID" value="NZ_DYWQ01000164.1"/>
</dbReference>
<evidence type="ECO:0000256" key="3">
    <source>
        <dbReference type="ARBA" id="ARBA00022801"/>
    </source>
</evidence>
<evidence type="ECO:0000259" key="7">
    <source>
        <dbReference type="Pfam" id="PF08244"/>
    </source>
</evidence>
<accession>A0A921GJD1</accession>
<dbReference type="InterPro" id="IPR013148">
    <property type="entry name" value="Glyco_hydro_32_N"/>
</dbReference>
<dbReference type="Proteomes" id="UP000697330">
    <property type="component" value="Unassembled WGS sequence"/>
</dbReference>
<dbReference type="Gene3D" id="2.60.120.560">
    <property type="entry name" value="Exo-inulinase, domain 1"/>
    <property type="match status" value="1"/>
</dbReference>
<dbReference type="Pfam" id="PF00251">
    <property type="entry name" value="Glyco_hydro_32N"/>
    <property type="match status" value="1"/>
</dbReference>
<reference evidence="8" key="1">
    <citation type="journal article" date="2021" name="PeerJ">
        <title>Extensive microbial diversity within the chicken gut microbiome revealed by metagenomics and culture.</title>
        <authorList>
            <person name="Gilroy R."/>
            <person name="Ravi A."/>
            <person name="Getino M."/>
            <person name="Pursley I."/>
            <person name="Horton D.L."/>
            <person name="Alikhan N.F."/>
            <person name="Baker D."/>
            <person name="Gharbi K."/>
            <person name="Hall N."/>
            <person name="Watson M."/>
            <person name="Adriaenssens E.M."/>
            <person name="Foster-Nyarko E."/>
            <person name="Jarju S."/>
            <person name="Secka A."/>
            <person name="Antonio M."/>
            <person name="Oren A."/>
            <person name="Chaudhuri R.R."/>
            <person name="La Ragione R."/>
            <person name="Hildebrand F."/>
            <person name="Pallen M.J."/>
        </authorList>
    </citation>
    <scope>NUCLEOTIDE SEQUENCE</scope>
    <source>
        <strain evidence="8">CHK124-7917</strain>
    </source>
</reference>
<evidence type="ECO:0000256" key="4">
    <source>
        <dbReference type="ARBA" id="ARBA00023295"/>
    </source>
</evidence>
<dbReference type="Pfam" id="PF08244">
    <property type="entry name" value="Glyco_hydro_32C"/>
    <property type="match status" value="1"/>
</dbReference>
<dbReference type="PANTHER" id="PTHR43101:SF1">
    <property type="entry name" value="BETA-FRUCTOSIDASE"/>
    <property type="match status" value="1"/>
</dbReference>
<comment type="similarity">
    <text evidence="1 5">Belongs to the glycosyl hydrolase 32 family.</text>
</comment>
<dbReference type="PROSITE" id="PS00609">
    <property type="entry name" value="GLYCOSYL_HYDROL_F32"/>
    <property type="match status" value="1"/>
</dbReference>
<dbReference type="InterPro" id="IPR023296">
    <property type="entry name" value="Glyco_hydro_beta-prop_sf"/>
</dbReference>
<keyword evidence="3 5" id="KW-0378">Hydrolase</keyword>
<evidence type="ECO:0000256" key="5">
    <source>
        <dbReference type="RuleBase" id="RU362110"/>
    </source>
</evidence>
<dbReference type="SMART" id="SM00640">
    <property type="entry name" value="Glyco_32"/>
    <property type="match status" value="1"/>
</dbReference>
<dbReference type="GO" id="GO:0004564">
    <property type="term" value="F:beta-fructofuranosidase activity"/>
    <property type="evidence" value="ECO:0007669"/>
    <property type="project" value="UniProtKB-EC"/>
</dbReference>
<dbReference type="InterPro" id="IPR018053">
    <property type="entry name" value="Glyco_hydro_32_AS"/>
</dbReference>
<evidence type="ECO:0000256" key="1">
    <source>
        <dbReference type="ARBA" id="ARBA00009902"/>
    </source>
</evidence>
<dbReference type="SUPFAM" id="SSF75005">
    <property type="entry name" value="Arabinanase/levansucrase/invertase"/>
    <property type="match status" value="1"/>
</dbReference>
<keyword evidence="4 5" id="KW-0326">Glycosidase</keyword>
<dbReference type="SUPFAM" id="SSF49899">
    <property type="entry name" value="Concanavalin A-like lectins/glucanases"/>
    <property type="match status" value="1"/>
</dbReference>
<evidence type="ECO:0000313" key="8">
    <source>
        <dbReference type="EMBL" id="HJF46213.1"/>
    </source>
</evidence>
<dbReference type="InterPro" id="IPR051214">
    <property type="entry name" value="GH32_Enzymes"/>
</dbReference>
<dbReference type="PANTHER" id="PTHR43101">
    <property type="entry name" value="BETA-FRUCTOSIDASE"/>
    <property type="match status" value="1"/>
</dbReference>
<name>A0A921GJD1_9ACTN</name>
<proteinExistence type="inferred from homology"/>
<evidence type="ECO:0000259" key="6">
    <source>
        <dbReference type="Pfam" id="PF00251"/>
    </source>
</evidence>
<dbReference type="GO" id="GO:0005975">
    <property type="term" value="P:carbohydrate metabolic process"/>
    <property type="evidence" value="ECO:0007669"/>
    <property type="project" value="InterPro"/>
</dbReference>
<dbReference type="EMBL" id="DYWQ01000164">
    <property type="protein sequence ID" value="HJF46213.1"/>
    <property type="molecule type" value="Genomic_DNA"/>
</dbReference>
<gene>
    <name evidence="8" type="ORF">K8U72_10635</name>
</gene>